<dbReference type="Proteomes" id="UP000055590">
    <property type="component" value="Chromosome"/>
</dbReference>
<dbReference type="EMBL" id="CP012332">
    <property type="protein sequence ID" value="AKU91459.1"/>
    <property type="molecule type" value="Genomic_DNA"/>
</dbReference>
<evidence type="ECO:0000256" key="1">
    <source>
        <dbReference type="SAM" id="MobiDB-lite"/>
    </source>
</evidence>
<dbReference type="KEGG" id="vin:AKJ08_1846"/>
<evidence type="ECO:0000313" key="3">
    <source>
        <dbReference type="Proteomes" id="UP000055590"/>
    </source>
</evidence>
<keyword evidence="3" id="KW-1185">Reference proteome</keyword>
<name>A0A0K1PEA2_9BACT</name>
<evidence type="ECO:0000313" key="2">
    <source>
        <dbReference type="EMBL" id="AKU91459.1"/>
    </source>
</evidence>
<accession>A0A0K1PEA2</accession>
<gene>
    <name evidence="2" type="ORF">AKJ08_1846</name>
</gene>
<feature type="compositionally biased region" description="Basic and acidic residues" evidence="1">
    <location>
        <begin position="10"/>
        <end position="32"/>
    </location>
</feature>
<dbReference type="STRING" id="1391653.AKJ08_1846"/>
<organism evidence="2 3">
    <name type="scientific">Vulgatibacter incomptus</name>
    <dbReference type="NCBI Taxonomy" id="1391653"/>
    <lineage>
        <taxon>Bacteria</taxon>
        <taxon>Pseudomonadati</taxon>
        <taxon>Myxococcota</taxon>
        <taxon>Myxococcia</taxon>
        <taxon>Myxococcales</taxon>
        <taxon>Cystobacterineae</taxon>
        <taxon>Vulgatibacteraceae</taxon>
        <taxon>Vulgatibacter</taxon>
    </lineage>
</organism>
<feature type="region of interest" description="Disordered" evidence="1">
    <location>
        <begin position="1"/>
        <end position="32"/>
    </location>
</feature>
<proteinExistence type="predicted"/>
<dbReference type="AlphaFoldDB" id="A0A0K1PEA2"/>
<reference evidence="2 3" key="1">
    <citation type="submission" date="2015-08" db="EMBL/GenBank/DDBJ databases">
        <authorList>
            <person name="Babu N.S."/>
            <person name="Beckwith C.J."/>
            <person name="Beseler K.G."/>
            <person name="Brison A."/>
            <person name="Carone J.V."/>
            <person name="Caskin T.P."/>
            <person name="Diamond M."/>
            <person name="Durham M.E."/>
            <person name="Foxe J.M."/>
            <person name="Go M."/>
            <person name="Henderson B.A."/>
            <person name="Jones I.B."/>
            <person name="McGettigan J.A."/>
            <person name="Micheletti S.J."/>
            <person name="Nasrallah M.E."/>
            <person name="Ortiz D."/>
            <person name="Piller C.R."/>
            <person name="Privatt S.R."/>
            <person name="Schneider S.L."/>
            <person name="Sharp S."/>
            <person name="Smith T.C."/>
            <person name="Stanton J.D."/>
            <person name="Ullery H.E."/>
            <person name="Wilson R.J."/>
            <person name="Serrano M.G."/>
            <person name="Buck G."/>
            <person name="Lee V."/>
            <person name="Wang Y."/>
            <person name="Carvalho R."/>
            <person name="Voegtly L."/>
            <person name="Shi R."/>
            <person name="Duckworth R."/>
            <person name="Johnson A."/>
            <person name="Loviza R."/>
            <person name="Walstead R."/>
            <person name="Shah Z."/>
            <person name="Kiflezghi M."/>
            <person name="Wade K."/>
            <person name="Ball S.L."/>
            <person name="Bradley K.W."/>
            <person name="Asai D.J."/>
            <person name="Bowman C.A."/>
            <person name="Russell D.A."/>
            <person name="Pope W.H."/>
            <person name="Jacobs-Sera D."/>
            <person name="Hendrix R.W."/>
            <person name="Hatfull G.F."/>
        </authorList>
    </citation>
    <scope>NUCLEOTIDE SEQUENCE [LARGE SCALE GENOMIC DNA]</scope>
    <source>
        <strain evidence="2 3">DSM 27710</strain>
    </source>
</reference>
<sequence>MQKKFSGAVREPEASRRKGALSREARAEESGPLLRDRILHTLGDLDIEPALQ</sequence>
<protein>
    <submittedName>
        <fullName evidence="2">Uncharacterized protein</fullName>
    </submittedName>
</protein>